<organism evidence="2">
    <name type="scientific">Davidia involucrata</name>
    <name type="common">Dove tree</name>
    <dbReference type="NCBI Taxonomy" id="16924"/>
    <lineage>
        <taxon>Eukaryota</taxon>
        <taxon>Viridiplantae</taxon>
        <taxon>Streptophyta</taxon>
        <taxon>Embryophyta</taxon>
        <taxon>Tracheophyta</taxon>
        <taxon>Spermatophyta</taxon>
        <taxon>Magnoliopsida</taxon>
        <taxon>eudicotyledons</taxon>
        <taxon>Gunneridae</taxon>
        <taxon>Pentapetalae</taxon>
        <taxon>asterids</taxon>
        <taxon>Cornales</taxon>
        <taxon>Nyssaceae</taxon>
        <taxon>Davidia</taxon>
    </lineage>
</organism>
<evidence type="ECO:0000313" key="2">
    <source>
        <dbReference type="EMBL" id="MPA44571.1"/>
    </source>
</evidence>
<dbReference type="AlphaFoldDB" id="A0A5B6ZLV3"/>
<protein>
    <submittedName>
        <fullName evidence="2">Uncharacterized protein</fullName>
    </submittedName>
</protein>
<proteinExistence type="predicted"/>
<dbReference type="PANTHER" id="PTHR34539:SF15">
    <property type="match status" value="1"/>
</dbReference>
<feature type="region of interest" description="Disordered" evidence="1">
    <location>
        <begin position="1"/>
        <end position="41"/>
    </location>
</feature>
<feature type="compositionally biased region" description="Basic and acidic residues" evidence="1">
    <location>
        <begin position="15"/>
        <end position="31"/>
    </location>
</feature>
<evidence type="ECO:0000256" key="1">
    <source>
        <dbReference type="SAM" id="MobiDB-lite"/>
    </source>
</evidence>
<feature type="region of interest" description="Disordered" evidence="1">
    <location>
        <begin position="75"/>
        <end position="106"/>
    </location>
</feature>
<dbReference type="EMBL" id="GHES01014012">
    <property type="protein sequence ID" value="MPA44571.1"/>
    <property type="molecule type" value="Transcribed_RNA"/>
</dbReference>
<sequence>MEDVNNENKSSKKRARDDSALNPSEFERVSPEDSELNSPEAKRIRADLLDILADSDTVTDRDPATQDLDSVIRSFEEEILHQPPPQQPAADLYPSSDSGESQPELGYLLEASDDELGLPPTISPSDKQTYNAAPIDLRPVAPPEAIGFGEMMGFEDKIPSYDSYEFGIVQETQGNSDMNSEYVTLGGLFDYSEASDYSEFSWPPESLPAL</sequence>
<dbReference type="PANTHER" id="PTHR34539">
    <property type="entry name" value="T6J4.11 PROTEIN"/>
    <property type="match status" value="1"/>
</dbReference>
<name>A0A5B6ZLV3_DAVIN</name>
<accession>A0A5B6ZLV3</accession>
<gene>
    <name evidence="2" type="ORF">Din_014012</name>
</gene>
<reference evidence="2" key="1">
    <citation type="submission" date="2019-08" db="EMBL/GenBank/DDBJ databases">
        <title>Reference gene set and small RNA set construction with multiple tissues from Davidia involucrata Baill.</title>
        <authorList>
            <person name="Yang H."/>
            <person name="Zhou C."/>
            <person name="Li G."/>
            <person name="Wang J."/>
            <person name="Gao P."/>
            <person name="Wang M."/>
            <person name="Wang R."/>
            <person name="Zhao Y."/>
        </authorList>
    </citation>
    <scope>NUCLEOTIDE SEQUENCE</scope>
    <source>
        <tissue evidence="2">Mixed with DoveR01_LX</tissue>
    </source>
</reference>